<dbReference type="CDD" id="cd09870">
    <property type="entry name" value="PIN_YEN1"/>
    <property type="match status" value="1"/>
</dbReference>
<sequence>MGIKGIYRELGPGKRISLAKLAAEKLEDSGRPLRLAIDVAIWQFQTQAAKGGTNPALRTLFYRLARLLSLAIHPIFVFDGPHKPVFKRNKRSRRGDGLATATAKRLIRLFGFPVHDAPGEAEAECALLQQQGIVDAVLSEDVDTIMFGCTRTLRNWTAEGPRGPKTPTHVSLYDVDDLLSAETGLDREGMVLVALMSGGDYIPEGVPGCGVKLACEVAKAGLGQELCRLKVDDESGFNRWKARLKHELRTNESGFFRVKHKALSIPDEFPSRQVLRYYTHPVVSNIATINNLRTINWSRALDMDGLRYFVEETFDWVNKNGAIKLIRVLSQGLLVRKLLEQSMLELQPEEPGVMGPEDRTLIKRISGRRAHYSTDGINELRVTHIPADTVGLDISKELDESSLVDRRGLALNSDDDFDTAIEGDAAAGSNKARVKNSFDPTCPEAIWIPESLLKLSLPLFVEDWEAKQQAKAAPRAPARVNKKKTTIPLAQEAGPLDQWVQITKSVSSATVAGAATRNRKGLHAACDTSSQAPPASLTPASSSSGRLSSPTSRQPTSTARSVNRSKQSSSKGKATAAEPTGHMNPWAYPGSQHVPRITKSQPSEPIVLSPGPLHSSSSSSRSPLNPSPPGAIIDLTGTDDSWLVKTPKPATRSSASRTQQAASDCTREKSQTLPRTLTKNKASMKQTRLDSFLASSPQCSSDNVVTSALRSRPGRADSKEPSPSAPTEVKYIADVKAVTSLLDTEDAPASAARQYDGISRVPEDASKGFKKMVPRKSALGFFKIVEEYDEDHRAPECCDRTGWRQSGASIIDLTGEDDL</sequence>
<gene>
    <name evidence="6" type="ORF">CPLU01_06610</name>
</gene>
<dbReference type="FunFam" id="3.40.50.1010:FF:000037">
    <property type="entry name" value="Rad2-like endonuclease, putative (AFU_orthologue AFUA_3G13260)"/>
    <property type="match status" value="1"/>
</dbReference>
<dbReference type="PANTHER" id="PTHR11081">
    <property type="entry name" value="FLAP ENDONUCLEASE FAMILY MEMBER"/>
    <property type="match status" value="1"/>
</dbReference>
<dbReference type="Gene3D" id="3.40.50.1010">
    <property type="entry name" value="5'-nuclease"/>
    <property type="match status" value="2"/>
</dbReference>
<dbReference type="SMART" id="SM00485">
    <property type="entry name" value="XPGN"/>
    <property type="match status" value="1"/>
</dbReference>
<dbReference type="Pfam" id="PF00752">
    <property type="entry name" value="XPG_N"/>
    <property type="match status" value="1"/>
</dbReference>
<evidence type="ECO:0000256" key="1">
    <source>
        <dbReference type="ARBA" id="ARBA00022722"/>
    </source>
</evidence>
<dbReference type="AlphaFoldDB" id="A0A8H6NGG1"/>
<organism evidence="6 7">
    <name type="scientific">Colletotrichum plurivorum</name>
    <dbReference type="NCBI Taxonomy" id="2175906"/>
    <lineage>
        <taxon>Eukaryota</taxon>
        <taxon>Fungi</taxon>
        <taxon>Dikarya</taxon>
        <taxon>Ascomycota</taxon>
        <taxon>Pezizomycotina</taxon>
        <taxon>Sordariomycetes</taxon>
        <taxon>Hypocreomycetidae</taxon>
        <taxon>Glomerellales</taxon>
        <taxon>Glomerellaceae</taxon>
        <taxon>Colletotrichum</taxon>
        <taxon>Colletotrichum orchidearum species complex</taxon>
    </lineage>
</organism>
<keyword evidence="2" id="KW-0378">Hydrolase</keyword>
<dbReference type="InterPro" id="IPR041177">
    <property type="entry name" value="GEN1_C"/>
</dbReference>
<feature type="domain" description="XPG-I" evidence="4">
    <location>
        <begin position="108"/>
        <end position="184"/>
    </location>
</feature>
<keyword evidence="7" id="KW-1185">Reference proteome</keyword>
<dbReference type="PANTHER" id="PTHR11081:SF75">
    <property type="entry name" value="ENDONUCLEASE, PUTATIVE (AFU_ORTHOLOGUE AFUA_3G13260)-RELATED"/>
    <property type="match status" value="1"/>
</dbReference>
<dbReference type="Proteomes" id="UP000654918">
    <property type="component" value="Unassembled WGS sequence"/>
</dbReference>
<keyword evidence="6" id="KW-0255">Endonuclease</keyword>
<accession>A0A8H6NGG1</accession>
<dbReference type="InterPro" id="IPR036279">
    <property type="entry name" value="5-3_exonuclease_C_sf"/>
</dbReference>
<feature type="compositionally biased region" description="Low complexity" evidence="3">
    <location>
        <begin position="528"/>
        <end position="554"/>
    </location>
</feature>
<protein>
    <submittedName>
        <fullName evidence="6">Flap structure-specific endonuclease</fullName>
    </submittedName>
</protein>
<dbReference type="SUPFAM" id="SSF47807">
    <property type="entry name" value="5' to 3' exonuclease, C-terminal subdomain"/>
    <property type="match status" value="1"/>
</dbReference>
<dbReference type="PRINTS" id="PR00853">
    <property type="entry name" value="XPGRADSUPER"/>
</dbReference>
<dbReference type="GO" id="GO:0017108">
    <property type="term" value="F:5'-flap endonuclease activity"/>
    <property type="evidence" value="ECO:0007669"/>
    <property type="project" value="TreeGrafter"/>
</dbReference>
<dbReference type="InterPro" id="IPR029060">
    <property type="entry name" value="PIN-like_dom_sf"/>
</dbReference>
<comment type="caution">
    <text evidence="6">The sequence shown here is derived from an EMBL/GenBank/DDBJ whole genome shotgun (WGS) entry which is preliminary data.</text>
</comment>
<dbReference type="Pfam" id="PF00867">
    <property type="entry name" value="XPG_I"/>
    <property type="match status" value="1"/>
</dbReference>
<feature type="compositionally biased region" description="Low complexity" evidence="3">
    <location>
        <begin position="650"/>
        <end position="663"/>
    </location>
</feature>
<dbReference type="SUPFAM" id="SSF88723">
    <property type="entry name" value="PIN domain-like"/>
    <property type="match status" value="1"/>
</dbReference>
<keyword evidence="1" id="KW-0540">Nuclease</keyword>
<dbReference type="EMBL" id="WIGO01000078">
    <property type="protein sequence ID" value="KAF6831695.1"/>
    <property type="molecule type" value="Genomic_DNA"/>
</dbReference>
<evidence type="ECO:0000313" key="7">
    <source>
        <dbReference type="Proteomes" id="UP000654918"/>
    </source>
</evidence>
<dbReference type="InterPro" id="IPR006084">
    <property type="entry name" value="XPG/Rad2"/>
</dbReference>
<dbReference type="SMART" id="SM00484">
    <property type="entry name" value="XPGI"/>
    <property type="match status" value="1"/>
</dbReference>
<feature type="region of interest" description="Disordered" evidence="3">
    <location>
        <begin position="522"/>
        <end position="727"/>
    </location>
</feature>
<evidence type="ECO:0000256" key="3">
    <source>
        <dbReference type="SAM" id="MobiDB-lite"/>
    </source>
</evidence>
<dbReference type="InterPro" id="IPR037316">
    <property type="entry name" value="Yen1_H3TH"/>
</dbReference>
<dbReference type="Gene3D" id="1.10.150.20">
    <property type="entry name" value="5' to 3' exonuclease, C-terminal subdomain"/>
    <property type="match status" value="1"/>
</dbReference>
<name>A0A8H6NGG1_9PEZI</name>
<reference evidence="6" key="1">
    <citation type="journal article" date="2020" name="Phytopathology">
        <title>Genome Sequence Resources of Colletotrichum truncatum, C. plurivorum, C. musicola, and C. sojae: Four Species Pathogenic to Soybean (Glycine max).</title>
        <authorList>
            <person name="Rogerio F."/>
            <person name="Boufleur T.R."/>
            <person name="Ciampi-Guillardi M."/>
            <person name="Sukno S.A."/>
            <person name="Thon M.R."/>
            <person name="Massola Junior N.S."/>
            <person name="Baroncelli R."/>
        </authorList>
    </citation>
    <scope>NUCLEOTIDE SEQUENCE</scope>
    <source>
        <strain evidence="6">LFN00145</strain>
    </source>
</reference>
<evidence type="ECO:0000259" key="4">
    <source>
        <dbReference type="SMART" id="SM00484"/>
    </source>
</evidence>
<evidence type="ECO:0000256" key="2">
    <source>
        <dbReference type="ARBA" id="ARBA00022801"/>
    </source>
</evidence>
<feature type="compositionally biased region" description="Polar residues" evidence="3">
    <location>
        <begin position="693"/>
        <end position="709"/>
    </location>
</feature>
<feature type="compositionally biased region" description="Polar residues" evidence="3">
    <location>
        <begin position="671"/>
        <end position="686"/>
    </location>
</feature>
<evidence type="ECO:0000259" key="5">
    <source>
        <dbReference type="SMART" id="SM00485"/>
    </source>
</evidence>
<dbReference type="GO" id="GO:0008821">
    <property type="term" value="F:crossover junction DNA endonuclease activity"/>
    <property type="evidence" value="ECO:0007669"/>
    <property type="project" value="InterPro"/>
</dbReference>
<feature type="domain" description="XPG N-terminal" evidence="5">
    <location>
        <begin position="1"/>
        <end position="101"/>
    </location>
</feature>
<evidence type="ECO:0000313" key="6">
    <source>
        <dbReference type="EMBL" id="KAF6831695.1"/>
    </source>
</evidence>
<dbReference type="InterPro" id="IPR006086">
    <property type="entry name" value="XPG-I_dom"/>
</dbReference>
<dbReference type="FunFam" id="3.40.50.1010:FF:000051">
    <property type="entry name" value="Rad2-like endonuclease, putative (AFU_orthologue AFUA_3G13260)"/>
    <property type="match status" value="1"/>
</dbReference>
<feature type="compositionally biased region" description="Low complexity" evidence="3">
    <location>
        <begin position="608"/>
        <end position="624"/>
    </location>
</feature>
<dbReference type="InterPro" id="IPR006085">
    <property type="entry name" value="XPG_DNA_repair_N"/>
</dbReference>
<dbReference type="CDD" id="cd09906">
    <property type="entry name" value="H3TH_YEN1"/>
    <property type="match status" value="1"/>
</dbReference>
<dbReference type="GO" id="GO:0006281">
    <property type="term" value="P:DNA repair"/>
    <property type="evidence" value="ECO:0007669"/>
    <property type="project" value="UniProtKB-ARBA"/>
</dbReference>
<proteinExistence type="predicted"/>
<feature type="compositionally biased region" description="Polar residues" evidence="3">
    <location>
        <begin position="555"/>
        <end position="572"/>
    </location>
</feature>
<dbReference type="Pfam" id="PF18380">
    <property type="entry name" value="GEN1_C"/>
    <property type="match status" value="1"/>
</dbReference>